<sequence length="201" mass="22940">VDATLHCCVVQLDGLCQVSARLNDGYSLSNCTSCWQKADSAATASALCSGSCCFWVRLWVFRWFLRFETVLKVFPHSPQACGRSPVCVRRCSARCMLCTKPLSQNSHRNGRSPECVRRCSRRCVFWRNRFPQITQGYGRSPVCTLWCSVTWCRRRFAGEFNRLPQIVQSRLGFVIEGALSCSVLSIEPCWLTWESWEILCS</sequence>
<proteinExistence type="predicted"/>
<keyword evidence="2" id="KW-1185">Reference proteome</keyword>
<protein>
    <submittedName>
        <fullName evidence="1">Uncharacterized protein</fullName>
    </submittedName>
</protein>
<dbReference type="Proteomes" id="UP000472270">
    <property type="component" value="Unassembled WGS sequence"/>
</dbReference>
<reference evidence="1" key="2">
    <citation type="submission" date="2025-09" db="UniProtKB">
        <authorList>
            <consortium name="Ensembl"/>
        </authorList>
    </citation>
    <scope>IDENTIFICATION</scope>
</reference>
<evidence type="ECO:0000313" key="1">
    <source>
        <dbReference type="Ensembl" id="ENSSRHP00000073379.1"/>
    </source>
</evidence>
<dbReference type="Ensembl" id="ENSSRHT00000075380.1">
    <property type="protein sequence ID" value="ENSSRHP00000073379.1"/>
    <property type="gene ID" value="ENSSRHG00000036506.1"/>
</dbReference>
<evidence type="ECO:0000313" key="2">
    <source>
        <dbReference type="Proteomes" id="UP000472270"/>
    </source>
</evidence>
<organism evidence="1 2">
    <name type="scientific">Sinocyclocheilus rhinocerous</name>
    <dbReference type="NCBI Taxonomy" id="307959"/>
    <lineage>
        <taxon>Eukaryota</taxon>
        <taxon>Metazoa</taxon>
        <taxon>Chordata</taxon>
        <taxon>Craniata</taxon>
        <taxon>Vertebrata</taxon>
        <taxon>Euteleostomi</taxon>
        <taxon>Actinopterygii</taxon>
        <taxon>Neopterygii</taxon>
        <taxon>Teleostei</taxon>
        <taxon>Ostariophysi</taxon>
        <taxon>Cypriniformes</taxon>
        <taxon>Cyprinidae</taxon>
        <taxon>Cyprininae</taxon>
        <taxon>Sinocyclocheilus</taxon>
    </lineage>
</organism>
<reference evidence="1" key="1">
    <citation type="submission" date="2025-08" db="UniProtKB">
        <authorList>
            <consortium name="Ensembl"/>
        </authorList>
    </citation>
    <scope>IDENTIFICATION</scope>
</reference>
<accession>A0A673L8H7</accession>
<name>A0A673L8H7_9TELE</name>
<dbReference type="AlphaFoldDB" id="A0A673L8H7"/>